<evidence type="ECO:0000313" key="1">
    <source>
        <dbReference type="EMBL" id="RNA07644.1"/>
    </source>
</evidence>
<protein>
    <submittedName>
        <fullName evidence="1">Uncharacterized protein</fullName>
    </submittedName>
</protein>
<sequence>MLCDPYEISDILSFINEQSISNGKFLFTIHPIPPGGLPSLLSRIVAIWKDFLILFISSCQFSHVS</sequence>
<keyword evidence="2" id="KW-1185">Reference proteome</keyword>
<proteinExistence type="predicted"/>
<organism evidence="1 2">
    <name type="scientific">Brachionus plicatilis</name>
    <name type="common">Marine rotifer</name>
    <name type="synonym">Brachionus muelleri</name>
    <dbReference type="NCBI Taxonomy" id="10195"/>
    <lineage>
        <taxon>Eukaryota</taxon>
        <taxon>Metazoa</taxon>
        <taxon>Spiralia</taxon>
        <taxon>Gnathifera</taxon>
        <taxon>Rotifera</taxon>
        <taxon>Eurotatoria</taxon>
        <taxon>Monogononta</taxon>
        <taxon>Pseudotrocha</taxon>
        <taxon>Ploima</taxon>
        <taxon>Brachionidae</taxon>
        <taxon>Brachionus</taxon>
    </lineage>
</organism>
<dbReference type="EMBL" id="REGN01006975">
    <property type="protein sequence ID" value="RNA07644.1"/>
    <property type="molecule type" value="Genomic_DNA"/>
</dbReference>
<accession>A0A3M7Q8Z8</accession>
<reference evidence="1 2" key="1">
    <citation type="journal article" date="2018" name="Sci. Rep.">
        <title>Genomic signatures of local adaptation to the degree of environmental predictability in rotifers.</title>
        <authorList>
            <person name="Franch-Gras L."/>
            <person name="Hahn C."/>
            <person name="Garcia-Roger E.M."/>
            <person name="Carmona M.J."/>
            <person name="Serra M."/>
            <person name="Gomez A."/>
        </authorList>
    </citation>
    <scope>NUCLEOTIDE SEQUENCE [LARGE SCALE GENOMIC DNA]</scope>
    <source>
        <strain evidence="1">HYR1</strain>
    </source>
</reference>
<dbReference type="Proteomes" id="UP000276133">
    <property type="component" value="Unassembled WGS sequence"/>
</dbReference>
<dbReference type="AlphaFoldDB" id="A0A3M7Q8Z8"/>
<evidence type="ECO:0000313" key="2">
    <source>
        <dbReference type="Proteomes" id="UP000276133"/>
    </source>
</evidence>
<gene>
    <name evidence="1" type="ORF">BpHYR1_013137</name>
</gene>
<comment type="caution">
    <text evidence="1">The sequence shown here is derived from an EMBL/GenBank/DDBJ whole genome shotgun (WGS) entry which is preliminary data.</text>
</comment>
<name>A0A3M7Q8Z8_BRAPC</name>